<evidence type="ECO:0000313" key="3">
    <source>
        <dbReference type="EMBL" id="SPE28444.1"/>
    </source>
</evidence>
<evidence type="ECO:0000256" key="2">
    <source>
        <dbReference type="SAM" id="SignalP"/>
    </source>
</evidence>
<name>A0A2N9LZ21_9BACT</name>
<proteinExistence type="predicted"/>
<accession>A0A2N9LZ21</accession>
<feature type="signal peptide" evidence="2">
    <location>
        <begin position="1"/>
        <end position="20"/>
    </location>
</feature>
<sequence>MKRCLILAGLILGLGVGLRAQVTDVNVCDVVKNPAPFDGKMVRITGTVVVGFDEFIIEDTKDPNCGYQVDGIWLSYPAGAKGKAGPAAMVMIQPARNFAGKYAAPARTAVTLEKDKVFKQFDSLLAQTHQKGADMCMGCVRYSVTATLVGRLDTVADATLKRDAAGKIVGFGGFGNMNAYPARLVLQSVSDVTPKEIDFSKNDDATKGDAPPQGGTNDINSTIAMMQKGAQGLAASPAKDELVKATGAYGKSGEQAGVELGNSVSNEAGGKEEGMGSKDSPDGVLFDCVFNTDRLQGLALSRAVVHMGQHIADLRSPQSGYENAPPYILEYNAWVITTVTAVSGGQKFLSLPGGYLLWDSSWPADSRNDKMEATLNDFLAGEAQLSR</sequence>
<protein>
    <submittedName>
        <fullName evidence="3">Uncharacterized protein</fullName>
    </submittedName>
</protein>
<evidence type="ECO:0000313" key="4">
    <source>
        <dbReference type="Proteomes" id="UP000239735"/>
    </source>
</evidence>
<feature type="compositionally biased region" description="Basic and acidic residues" evidence="1">
    <location>
        <begin position="269"/>
        <end position="279"/>
    </location>
</feature>
<keyword evidence="2" id="KW-0732">Signal</keyword>
<feature type="region of interest" description="Disordered" evidence="1">
    <location>
        <begin position="199"/>
        <end position="219"/>
    </location>
</feature>
<feature type="chain" id="PRO_5014983832" evidence="2">
    <location>
        <begin position="21"/>
        <end position="387"/>
    </location>
</feature>
<dbReference type="Proteomes" id="UP000239735">
    <property type="component" value="Unassembled WGS sequence"/>
</dbReference>
<feature type="region of interest" description="Disordered" evidence="1">
    <location>
        <begin position="254"/>
        <end position="279"/>
    </location>
</feature>
<gene>
    <name evidence="3" type="ORF">SBA5_660004</name>
</gene>
<organism evidence="3 4">
    <name type="scientific">Candidatus Sulfuritelmatomonas gaucii</name>
    <dbReference type="NCBI Taxonomy" id="2043161"/>
    <lineage>
        <taxon>Bacteria</taxon>
        <taxon>Pseudomonadati</taxon>
        <taxon>Acidobacteriota</taxon>
        <taxon>Terriglobia</taxon>
        <taxon>Terriglobales</taxon>
        <taxon>Acidobacteriaceae</taxon>
        <taxon>Candidatus Sulfuritelmatomonas</taxon>
    </lineage>
</organism>
<dbReference type="OrthoDB" id="6293428at2"/>
<dbReference type="EMBL" id="OKRB01000126">
    <property type="protein sequence ID" value="SPE28444.1"/>
    <property type="molecule type" value="Genomic_DNA"/>
</dbReference>
<evidence type="ECO:0000256" key="1">
    <source>
        <dbReference type="SAM" id="MobiDB-lite"/>
    </source>
</evidence>
<reference evidence="4" key="1">
    <citation type="submission" date="2018-02" db="EMBL/GenBank/DDBJ databases">
        <authorList>
            <person name="Hausmann B."/>
        </authorList>
    </citation>
    <scope>NUCLEOTIDE SEQUENCE [LARGE SCALE GENOMIC DNA]</scope>
    <source>
        <strain evidence="4">Peat soil MAG SbA5</strain>
    </source>
</reference>
<dbReference type="AlphaFoldDB" id="A0A2N9LZ21"/>